<organism evidence="2 3">
    <name type="scientific">Hydrogenibacillus schlegelii</name>
    <name type="common">Bacillus schlegelii</name>
    <dbReference type="NCBI Taxonomy" id="1484"/>
    <lineage>
        <taxon>Bacteria</taxon>
        <taxon>Bacillati</taxon>
        <taxon>Bacillota</taxon>
        <taxon>Bacilli</taxon>
        <taxon>Bacillales</taxon>
        <taxon>Bacillales Family X. Incertae Sedis</taxon>
        <taxon>Hydrogenibacillus</taxon>
    </lineage>
</organism>
<evidence type="ECO:0008006" key="4">
    <source>
        <dbReference type="Google" id="ProtNLM"/>
    </source>
</evidence>
<proteinExistence type="predicted"/>
<dbReference type="RefSeq" id="WP_066201754.1">
    <property type="nucleotide sequence ID" value="NZ_CBCSAS010000027.1"/>
</dbReference>
<keyword evidence="1" id="KW-0812">Transmembrane</keyword>
<evidence type="ECO:0000313" key="2">
    <source>
        <dbReference type="EMBL" id="OAR04076.1"/>
    </source>
</evidence>
<accession>A0A132MH26</accession>
<sequence>MIDRSELKRITALTLLVLALWGLSGCASVDLQIDMRKFPNVELVSQAFVNEALIQSNRNQWEKFVAEQKANCEKEPGCRFNLIESSGKQGIELRRSARIEDLTKSENVMIEHRKENGKESFRLQLNFDHNIEGGAFLSMIDGRISVLLPQNAEDVETNGTYSTEDKRITWPINWMDSQTMTFSFRLPNAGLGGIFHPVVIGLFVLALLLLGVALFVTRRRARTQSPTPPASSVVPDDRS</sequence>
<keyword evidence="1" id="KW-1133">Transmembrane helix</keyword>
<dbReference type="AlphaFoldDB" id="A0A132MH26"/>
<keyword evidence="1" id="KW-0472">Membrane</keyword>
<reference evidence="2 3" key="1">
    <citation type="submission" date="2015-09" db="EMBL/GenBank/DDBJ databases">
        <title>Draft genome sequence of Hydrogenibacillus schlegelii DSM 2000.</title>
        <authorList>
            <person name="Hemp J."/>
        </authorList>
    </citation>
    <scope>NUCLEOTIDE SEQUENCE [LARGE SCALE GENOMIC DNA]</scope>
    <source>
        <strain evidence="2 3">MA 48</strain>
    </source>
</reference>
<dbReference type="Proteomes" id="UP000243024">
    <property type="component" value="Unassembled WGS sequence"/>
</dbReference>
<dbReference type="STRING" id="1484.SA87_01020"/>
<evidence type="ECO:0000313" key="3">
    <source>
        <dbReference type="Proteomes" id="UP000243024"/>
    </source>
</evidence>
<name>A0A132MH26_HYDSH</name>
<keyword evidence="3" id="KW-1185">Reference proteome</keyword>
<protein>
    <recommendedName>
        <fullName evidence="4">Lipoprotein</fullName>
    </recommendedName>
</protein>
<dbReference type="PROSITE" id="PS51257">
    <property type="entry name" value="PROKAR_LIPOPROTEIN"/>
    <property type="match status" value="1"/>
</dbReference>
<comment type="caution">
    <text evidence="2">The sequence shown here is derived from an EMBL/GenBank/DDBJ whole genome shotgun (WGS) entry which is preliminary data.</text>
</comment>
<feature type="transmembrane region" description="Helical" evidence="1">
    <location>
        <begin position="194"/>
        <end position="216"/>
    </location>
</feature>
<evidence type="ECO:0000256" key="1">
    <source>
        <dbReference type="SAM" id="Phobius"/>
    </source>
</evidence>
<dbReference type="EMBL" id="JXBB01000024">
    <property type="protein sequence ID" value="OAR04076.1"/>
    <property type="molecule type" value="Genomic_DNA"/>
</dbReference>
<gene>
    <name evidence="2" type="ORF">SA87_01020</name>
</gene>